<dbReference type="PROSITE" id="PS50178">
    <property type="entry name" value="ZF_FYVE"/>
    <property type="match status" value="1"/>
</dbReference>
<feature type="transmembrane region" description="Helical" evidence="5">
    <location>
        <begin position="49"/>
        <end position="71"/>
    </location>
</feature>
<dbReference type="EMBL" id="AMQN01005996">
    <property type="status" value="NOT_ANNOTATED_CDS"/>
    <property type="molecule type" value="Genomic_DNA"/>
</dbReference>
<keyword evidence="1" id="KW-0479">Metal-binding</keyword>
<dbReference type="GO" id="GO:0009838">
    <property type="term" value="P:abscission"/>
    <property type="evidence" value="ECO:0007669"/>
    <property type="project" value="TreeGrafter"/>
</dbReference>
<evidence type="ECO:0000313" key="7">
    <source>
        <dbReference type="EMBL" id="ELU10647.1"/>
    </source>
</evidence>
<dbReference type="OMA" id="YANCENI"/>
<organism evidence="7">
    <name type="scientific">Capitella teleta</name>
    <name type="common">Polychaete worm</name>
    <dbReference type="NCBI Taxonomy" id="283909"/>
    <lineage>
        <taxon>Eukaryota</taxon>
        <taxon>Metazoa</taxon>
        <taxon>Spiralia</taxon>
        <taxon>Lophotrochozoa</taxon>
        <taxon>Annelida</taxon>
        <taxon>Polychaeta</taxon>
        <taxon>Sedentaria</taxon>
        <taxon>Scolecida</taxon>
        <taxon>Capitellidae</taxon>
        <taxon>Capitella</taxon>
    </lineage>
</organism>
<evidence type="ECO:0000256" key="3">
    <source>
        <dbReference type="ARBA" id="ARBA00022833"/>
    </source>
</evidence>
<dbReference type="PANTHER" id="PTHR46603">
    <property type="entry name" value="ABSCISSION/NOCUT CHECKPOINT REGULATOR"/>
    <property type="match status" value="1"/>
</dbReference>
<dbReference type="InterPro" id="IPR017455">
    <property type="entry name" value="Znf_FYVE-rel"/>
</dbReference>
<dbReference type="AlphaFoldDB" id="R7UWK0"/>
<dbReference type="OrthoDB" id="5407799at2759"/>
<keyword evidence="5" id="KW-0812">Transmembrane</keyword>
<keyword evidence="5" id="KW-0472">Membrane</keyword>
<dbReference type="Gene3D" id="3.30.40.10">
    <property type="entry name" value="Zinc/RING finger domain, C3HC4 (zinc finger)"/>
    <property type="match status" value="1"/>
</dbReference>
<protein>
    <recommendedName>
        <fullName evidence="6">FYVE-type domain-containing protein</fullName>
    </recommendedName>
</protein>
<evidence type="ECO:0000256" key="4">
    <source>
        <dbReference type="PROSITE-ProRule" id="PRU00091"/>
    </source>
</evidence>
<reference evidence="9" key="1">
    <citation type="submission" date="2012-12" db="EMBL/GenBank/DDBJ databases">
        <authorList>
            <person name="Hellsten U."/>
            <person name="Grimwood J."/>
            <person name="Chapman J.A."/>
            <person name="Shapiro H."/>
            <person name="Aerts A."/>
            <person name="Otillar R.P."/>
            <person name="Terry A.Y."/>
            <person name="Boore J.L."/>
            <person name="Simakov O."/>
            <person name="Marletaz F."/>
            <person name="Cho S.-J."/>
            <person name="Edsinger-Gonzales E."/>
            <person name="Havlak P."/>
            <person name="Kuo D.-H."/>
            <person name="Larsson T."/>
            <person name="Lv J."/>
            <person name="Arendt D."/>
            <person name="Savage R."/>
            <person name="Osoegawa K."/>
            <person name="de Jong P."/>
            <person name="Lindberg D.R."/>
            <person name="Seaver E.C."/>
            <person name="Weisblat D.A."/>
            <person name="Putnam N.H."/>
            <person name="Grigoriev I.V."/>
            <person name="Rokhsar D.S."/>
        </authorList>
    </citation>
    <scope>NUCLEOTIDE SEQUENCE</scope>
    <source>
        <strain evidence="9">I ESC-2004</strain>
    </source>
</reference>
<name>R7UWK0_CAPTE</name>
<dbReference type="Proteomes" id="UP000014760">
    <property type="component" value="Unassembled WGS sequence"/>
</dbReference>
<accession>R7UWK0</accession>
<keyword evidence="9" id="KW-1185">Reference proteome</keyword>
<sequence>MSGKCFACSSAFGFFKKEHGCKNCGFAFCSSCLPHKEPVPKHNNQRLPVCINCHLILTGYVYIYMYIYVYVCLI</sequence>
<dbReference type="GO" id="GO:0030496">
    <property type="term" value="C:midbody"/>
    <property type="evidence" value="ECO:0007669"/>
    <property type="project" value="TreeGrafter"/>
</dbReference>
<dbReference type="Pfam" id="PF01363">
    <property type="entry name" value="FYVE"/>
    <property type="match status" value="1"/>
</dbReference>
<evidence type="ECO:0000256" key="1">
    <source>
        <dbReference type="ARBA" id="ARBA00022723"/>
    </source>
</evidence>
<dbReference type="EMBL" id="KB297336">
    <property type="protein sequence ID" value="ELU10647.1"/>
    <property type="molecule type" value="Genomic_DNA"/>
</dbReference>
<dbReference type="GO" id="GO:0008270">
    <property type="term" value="F:zinc ion binding"/>
    <property type="evidence" value="ECO:0007669"/>
    <property type="project" value="UniProtKB-KW"/>
</dbReference>
<dbReference type="InterPro" id="IPR013083">
    <property type="entry name" value="Znf_RING/FYVE/PHD"/>
</dbReference>
<evidence type="ECO:0000256" key="2">
    <source>
        <dbReference type="ARBA" id="ARBA00022771"/>
    </source>
</evidence>
<dbReference type="SUPFAM" id="SSF57903">
    <property type="entry name" value="FYVE/PHD zinc finger"/>
    <property type="match status" value="1"/>
</dbReference>
<dbReference type="GO" id="GO:0032154">
    <property type="term" value="C:cleavage furrow"/>
    <property type="evidence" value="ECO:0007669"/>
    <property type="project" value="TreeGrafter"/>
</dbReference>
<reference evidence="8" key="3">
    <citation type="submission" date="2015-06" db="UniProtKB">
        <authorList>
            <consortium name="EnsemblMetazoa"/>
        </authorList>
    </citation>
    <scope>IDENTIFICATION</scope>
</reference>
<dbReference type="HOGENOM" id="CLU_2690209_0_0_1"/>
<dbReference type="EnsemblMetazoa" id="CapteT141529">
    <property type="protein sequence ID" value="CapteP141529"/>
    <property type="gene ID" value="CapteG141529"/>
</dbReference>
<reference evidence="7 9" key="2">
    <citation type="journal article" date="2013" name="Nature">
        <title>Insights into bilaterian evolution from three spiralian genomes.</title>
        <authorList>
            <person name="Simakov O."/>
            <person name="Marletaz F."/>
            <person name="Cho S.J."/>
            <person name="Edsinger-Gonzales E."/>
            <person name="Havlak P."/>
            <person name="Hellsten U."/>
            <person name="Kuo D.H."/>
            <person name="Larsson T."/>
            <person name="Lv J."/>
            <person name="Arendt D."/>
            <person name="Savage R."/>
            <person name="Osoegawa K."/>
            <person name="de Jong P."/>
            <person name="Grimwood J."/>
            <person name="Chapman J.A."/>
            <person name="Shapiro H."/>
            <person name="Aerts A."/>
            <person name="Otillar R.P."/>
            <person name="Terry A.Y."/>
            <person name="Boore J.L."/>
            <person name="Grigoriev I.V."/>
            <person name="Lindberg D.R."/>
            <person name="Seaver E.C."/>
            <person name="Weisblat D.A."/>
            <person name="Putnam N.H."/>
            <person name="Rokhsar D.S."/>
        </authorList>
    </citation>
    <scope>NUCLEOTIDE SEQUENCE</scope>
    <source>
        <strain evidence="7 9">I ESC-2004</strain>
    </source>
</reference>
<evidence type="ECO:0000256" key="5">
    <source>
        <dbReference type="SAM" id="Phobius"/>
    </source>
</evidence>
<gene>
    <name evidence="7" type="ORF">CAPTEDRAFT_141529</name>
</gene>
<proteinExistence type="predicted"/>
<dbReference type="InterPro" id="IPR011011">
    <property type="entry name" value="Znf_FYVE_PHD"/>
</dbReference>
<keyword evidence="3" id="KW-0862">Zinc</keyword>
<evidence type="ECO:0000313" key="9">
    <source>
        <dbReference type="Proteomes" id="UP000014760"/>
    </source>
</evidence>
<dbReference type="GO" id="GO:0044878">
    <property type="term" value="P:mitotic cytokinesis checkpoint signaling"/>
    <property type="evidence" value="ECO:0007669"/>
    <property type="project" value="TreeGrafter"/>
</dbReference>
<dbReference type="GO" id="GO:0032266">
    <property type="term" value="F:phosphatidylinositol-3-phosphate binding"/>
    <property type="evidence" value="ECO:0007669"/>
    <property type="project" value="TreeGrafter"/>
</dbReference>
<keyword evidence="2 4" id="KW-0863">Zinc-finger</keyword>
<evidence type="ECO:0000313" key="8">
    <source>
        <dbReference type="EnsemblMetazoa" id="CapteP141529"/>
    </source>
</evidence>
<dbReference type="STRING" id="283909.R7UWK0"/>
<dbReference type="GO" id="GO:0005813">
    <property type="term" value="C:centrosome"/>
    <property type="evidence" value="ECO:0007669"/>
    <property type="project" value="TreeGrafter"/>
</dbReference>
<feature type="domain" description="FYVE-type" evidence="6">
    <location>
        <begin position="1"/>
        <end position="58"/>
    </location>
</feature>
<dbReference type="InterPro" id="IPR000306">
    <property type="entry name" value="Znf_FYVE"/>
</dbReference>
<keyword evidence="5" id="KW-1133">Transmembrane helix</keyword>
<evidence type="ECO:0000259" key="6">
    <source>
        <dbReference type="PROSITE" id="PS50178"/>
    </source>
</evidence>
<dbReference type="PANTHER" id="PTHR46603:SF1">
    <property type="entry name" value="ABSCISSION_NOCUT CHECKPOINT REGULATOR"/>
    <property type="match status" value="1"/>
</dbReference>
<dbReference type="SMART" id="SM00064">
    <property type="entry name" value="FYVE"/>
    <property type="match status" value="1"/>
</dbReference>